<dbReference type="RefSeq" id="WP_395811467.1">
    <property type="nucleotide sequence ID" value="NZ_CP043494.1"/>
</dbReference>
<dbReference type="Proteomes" id="UP001611383">
    <property type="component" value="Chromosome"/>
</dbReference>
<evidence type="ECO:0000256" key="1">
    <source>
        <dbReference type="ARBA" id="ARBA00022679"/>
    </source>
</evidence>
<evidence type="ECO:0000313" key="5">
    <source>
        <dbReference type="EMBL" id="WNG51327.1"/>
    </source>
</evidence>
<keyword evidence="6" id="KW-1185">Reference proteome</keyword>
<reference evidence="5 6" key="1">
    <citation type="submission" date="2019-08" db="EMBL/GenBank/DDBJ databases">
        <title>Archangium and Cystobacter genomes.</title>
        <authorList>
            <person name="Chen I.-C.K."/>
            <person name="Wielgoss S."/>
        </authorList>
    </citation>
    <scope>NUCLEOTIDE SEQUENCE [LARGE SCALE GENOMIC DNA]</scope>
    <source>
        <strain evidence="5 6">Cbm 6</strain>
    </source>
</reference>
<keyword evidence="3" id="KW-0732">Signal</keyword>
<dbReference type="PANTHER" id="PTHR43861">
    <property type="entry name" value="TRANS-ACONITATE 2-METHYLTRANSFERASE-RELATED"/>
    <property type="match status" value="1"/>
</dbReference>
<dbReference type="PANTHER" id="PTHR43861:SF3">
    <property type="entry name" value="PUTATIVE (AFU_ORTHOLOGUE AFUA_2G14390)-RELATED"/>
    <property type="match status" value="1"/>
</dbReference>
<evidence type="ECO:0000313" key="6">
    <source>
        <dbReference type="Proteomes" id="UP001611383"/>
    </source>
</evidence>
<feature type="compositionally biased region" description="Basic residues" evidence="2">
    <location>
        <begin position="40"/>
        <end position="55"/>
    </location>
</feature>
<feature type="region of interest" description="Disordered" evidence="2">
    <location>
        <begin position="30"/>
        <end position="62"/>
    </location>
</feature>
<feature type="signal peptide" evidence="3">
    <location>
        <begin position="1"/>
        <end position="26"/>
    </location>
</feature>
<evidence type="ECO:0000256" key="2">
    <source>
        <dbReference type="SAM" id="MobiDB-lite"/>
    </source>
</evidence>
<dbReference type="Gene3D" id="3.40.50.150">
    <property type="entry name" value="Vaccinia Virus protein VP39"/>
    <property type="match status" value="1"/>
</dbReference>
<keyword evidence="1" id="KW-0808">Transferase</keyword>
<protein>
    <submittedName>
        <fullName evidence="5">Class I SAM-dependent methyltransferase</fullName>
    </submittedName>
</protein>
<accession>A0ABY9X7G3</accession>
<keyword evidence="5" id="KW-0489">Methyltransferase</keyword>
<dbReference type="CDD" id="cd02440">
    <property type="entry name" value="AdoMet_MTases"/>
    <property type="match status" value="1"/>
</dbReference>
<feature type="chain" id="PRO_5046016508" evidence="3">
    <location>
        <begin position="27"/>
        <end position="251"/>
    </location>
</feature>
<gene>
    <name evidence="5" type="ORF">F0U60_49750</name>
</gene>
<proteinExistence type="predicted"/>
<dbReference type="EMBL" id="CP043494">
    <property type="protein sequence ID" value="WNG51327.1"/>
    <property type="molecule type" value="Genomic_DNA"/>
</dbReference>
<dbReference type="InterPro" id="IPR041698">
    <property type="entry name" value="Methyltransf_25"/>
</dbReference>
<dbReference type="InterPro" id="IPR029063">
    <property type="entry name" value="SAM-dependent_MTases_sf"/>
</dbReference>
<dbReference type="SUPFAM" id="SSF53335">
    <property type="entry name" value="S-adenosyl-L-methionine-dependent methyltransferases"/>
    <property type="match status" value="1"/>
</dbReference>
<feature type="domain" description="Methyltransferase" evidence="4">
    <location>
        <begin position="100"/>
        <end position="194"/>
    </location>
</feature>
<dbReference type="Pfam" id="PF13649">
    <property type="entry name" value="Methyltransf_25"/>
    <property type="match status" value="1"/>
</dbReference>
<evidence type="ECO:0000259" key="4">
    <source>
        <dbReference type="Pfam" id="PF13649"/>
    </source>
</evidence>
<dbReference type="GO" id="GO:0032259">
    <property type="term" value="P:methylation"/>
    <property type="evidence" value="ECO:0007669"/>
    <property type="project" value="UniProtKB-KW"/>
</dbReference>
<organism evidence="5 6">
    <name type="scientific">Archangium minus</name>
    <dbReference type="NCBI Taxonomy" id="83450"/>
    <lineage>
        <taxon>Bacteria</taxon>
        <taxon>Pseudomonadati</taxon>
        <taxon>Myxococcota</taxon>
        <taxon>Myxococcia</taxon>
        <taxon>Myxococcales</taxon>
        <taxon>Cystobacterineae</taxon>
        <taxon>Archangiaceae</taxon>
        <taxon>Archangium</taxon>
    </lineage>
</organism>
<name>A0ABY9X7G3_9BACT</name>
<evidence type="ECO:0000256" key="3">
    <source>
        <dbReference type="SAM" id="SignalP"/>
    </source>
</evidence>
<dbReference type="GO" id="GO:0008168">
    <property type="term" value="F:methyltransferase activity"/>
    <property type="evidence" value="ECO:0007669"/>
    <property type="project" value="UniProtKB-KW"/>
</dbReference>
<sequence>MTASIIPPRALRALFTAALLSLTACKHGSDAQTHTQHGQGHGHGHGQGHGHRHGEHHGGMPHRFEDAEEWAKRFDDPERDAWQKPDEVVRALELPADAKVADIGAGTGYFAVRLARAVPQGRVYGVDIEPDMARYLGERAKREGVNNLEPVLGEPADPKLPEPVDVALIVDTYHHINDRVTYLKKLGEKLRPGGRVVVIDYREDSPKGPPREHKLTAEQVRKELEAAGYQQTGTHDFLPDQYFLVFARQAS</sequence>